<name>A0A2P4UKA4_9ACTN</name>
<reference evidence="3 4" key="1">
    <citation type="journal article" date="2017" name="Chemistry">
        <title>Isolation, Biosynthesis and Chemical Modifications of Rubterolones A-F: Rare Tropolone Alkaloids from Actinomadura sp. 5-2.</title>
        <authorList>
            <person name="Guo H."/>
            <person name="Benndorf R."/>
            <person name="Leichnitz D."/>
            <person name="Klassen J.L."/>
            <person name="Vollmers J."/>
            <person name="Gorls H."/>
            <person name="Steinacker M."/>
            <person name="Weigel C."/>
            <person name="Dahse H.M."/>
            <person name="Kaster A.K."/>
            <person name="de Beer Z.W."/>
            <person name="Poulsen M."/>
            <person name="Beemelmanns C."/>
        </authorList>
    </citation>
    <scope>NUCLEOTIDE SEQUENCE [LARGE SCALE GENOMIC DNA]</scope>
    <source>
        <strain evidence="3 4">5-2</strain>
    </source>
</reference>
<dbReference type="Proteomes" id="UP000242367">
    <property type="component" value="Unassembled WGS sequence"/>
</dbReference>
<evidence type="ECO:0000256" key="2">
    <source>
        <dbReference type="SAM" id="Phobius"/>
    </source>
</evidence>
<feature type="region of interest" description="Disordered" evidence="1">
    <location>
        <begin position="54"/>
        <end position="74"/>
    </location>
</feature>
<proteinExistence type="predicted"/>
<protein>
    <submittedName>
        <fullName evidence="3">Uncharacterized protein</fullName>
    </submittedName>
</protein>
<comment type="caution">
    <text evidence="3">The sequence shown here is derived from an EMBL/GenBank/DDBJ whole genome shotgun (WGS) entry which is preliminary data.</text>
</comment>
<dbReference type="AlphaFoldDB" id="A0A2P4UKA4"/>
<feature type="transmembrane region" description="Helical" evidence="2">
    <location>
        <begin position="83"/>
        <end position="102"/>
    </location>
</feature>
<keyword evidence="2" id="KW-0812">Transmembrane</keyword>
<accession>A0A2P4UKA4</accession>
<feature type="transmembrane region" description="Helical" evidence="2">
    <location>
        <begin position="15"/>
        <end position="34"/>
    </location>
</feature>
<keyword evidence="4" id="KW-1185">Reference proteome</keyword>
<dbReference type="InterPro" id="IPR046151">
    <property type="entry name" value="DUF6153"/>
</dbReference>
<evidence type="ECO:0000256" key="1">
    <source>
        <dbReference type="SAM" id="MobiDB-lite"/>
    </source>
</evidence>
<evidence type="ECO:0000313" key="4">
    <source>
        <dbReference type="Proteomes" id="UP000242367"/>
    </source>
</evidence>
<keyword evidence="2" id="KW-0472">Membrane</keyword>
<gene>
    <name evidence="3" type="ORF">BTM25_41290</name>
</gene>
<dbReference type="Pfam" id="PF19650">
    <property type="entry name" value="DUF6153"/>
    <property type="match status" value="1"/>
</dbReference>
<dbReference type="EMBL" id="MTBP01000002">
    <property type="protein sequence ID" value="POM25481.1"/>
    <property type="molecule type" value="Genomic_DNA"/>
</dbReference>
<keyword evidence="2" id="KW-1133">Transmembrane helix</keyword>
<sequence length="137" mass="14783">MGLFAVSRVGPRRRAVRVLGIVLLLAGLMAMHGFQVTVNTMDASGLMTVHATHAQHDATHAQHEKPSSPREHRHDHPGGEVCLWLLVALFALVLAALGRCALDRVGRAPARGPGARTDVRGRAPPTRTIFQLAVLRL</sequence>
<evidence type="ECO:0000313" key="3">
    <source>
        <dbReference type="EMBL" id="POM25481.1"/>
    </source>
</evidence>
<organism evidence="3 4">
    <name type="scientific">Actinomadura rubteroloni</name>
    <dbReference type="NCBI Taxonomy" id="1926885"/>
    <lineage>
        <taxon>Bacteria</taxon>
        <taxon>Bacillati</taxon>
        <taxon>Actinomycetota</taxon>
        <taxon>Actinomycetes</taxon>
        <taxon>Streptosporangiales</taxon>
        <taxon>Thermomonosporaceae</taxon>
        <taxon>Actinomadura</taxon>
    </lineage>
</organism>